<evidence type="ECO:0000313" key="1">
    <source>
        <dbReference type="EMBL" id="KAJ7423204.1"/>
    </source>
</evidence>
<keyword evidence="2" id="KW-1185">Reference proteome</keyword>
<accession>A0ABQ9DP67</accession>
<evidence type="ECO:0000313" key="2">
    <source>
        <dbReference type="Proteomes" id="UP001145742"/>
    </source>
</evidence>
<comment type="caution">
    <text evidence="1">The sequence shown here is derived from an EMBL/GenBank/DDBJ whole genome shotgun (WGS) entry which is preliminary data.</text>
</comment>
<proteinExistence type="predicted"/>
<protein>
    <submittedName>
        <fullName evidence="1">RNA-directed DNA polymerase from mobile element jockey-like protein</fullName>
    </submittedName>
</protein>
<gene>
    <name evidence="1" type="ORF">WISP_34643</name>
</gene>
<name>A0ABQ9DP67_9PASS</name>
<dbReference type="EMBL" id="WHWB01032887">
    <property type="protein sequence ID" value="KAJ7423204.1"/>
    <property type="molecule type" value="Genomic_DNA"/>
</dbReference>
<organism evidence="1 2">
    <name type="scientific">Willisornis vidua</name>
    <name type="common">Xingu scale-backed antbird</name>
    <dbReference type="NCBI Taxonomy" id="1566151"/>
    <lineage>
        <taxon>Eukaryota</taxon>
        <taxon>Metazoa</taxon>
        <taxon>Chordata</taxon>
        <taxon>Craniata</taxon>
        <taxon>Vertebrata</taxon>
        <taxon>Euteleostomi</taxon>
        <taxon>Archelosauria</taxon>
        <taxon>Archosauria</taxon>
        <taxon>Dinosauria</taxon>
        <taxon>Saurischia</taxon>
        <taxon>Theropoda</taxon>
        <taxon>Coelurosauria</taxon>
        <taxon>Aves</taxon>
        <taxon>Neognathae</taxon>
        <taxon>Neoaves</taxon>
        <taxon>Telluraves</taxon>
        <taxon>Australaves</taxon>
        <taxon>Passeriformes</taxon>
        <taxon>Thamnophilidae</taxon>
        <taxon>Willisornis</taxon>
    </lineage>
</organism>
<dbReference type="Proteomes" id="UP001145742">
    <property type="component" value="Unassembled WGS sequence"/>
</dbReference>
<dbReference type="PANTHER" id="PTHR33332">
    <property type="entry name" value="REVERSE TRANSCRIPTASE DOMAIN-CONTAINING PROTEIN"/>
    <property type="match status" value="1"/>
</dbReference>
<reference evidence="1" key="1">
    <citation type="submission" date="2019-10" db="EMBL/GenBank/DDBJ databases">
        <authorList>
            <person name="Soares A.E.R."/>
            <person name="Aleixo A."/>
            <person name="Schneider P."/>
            <person name="Miyaki C.Y."/>
            <person name="Schneider M.P."/>
            <person name="Mello C."/>
            <person name="Vasconcelos A.T.R."/>
        </authorList>
    </citation>
    <scope>NUCLEOTIDE SEQUENCE</scope>
    <source>
        <tissue evidence="1">Muscle</tissue>
    </source>
</reference>
<sequence length="138" mass="15835">MYPRVLRQFSDGVSKPLSVILEKSWQSDEVPGNWKRGNIVTIFKKGRKEEPGTNSPVSLISVTGKILLEALLRHMENREVIQDSQHSFTKGRSCWTILVAFCEGMTSVDKGRFTDVICLDFYKVFDTVHHNIVFFKLE</sequence>